<gene>
    <name evidence="3" type="ORF">K6K41_26335</name>
</gene>
<dbReference type="EMBL" id="CP081869">
    <property type="protein sequence ID" value="QZO00048.1"/>
    <property type="molecule type" value="Genomic_DNA"/>
</dbReference>
<proteinExistence type="predicted"/>
<evidence type="ECO:0000256" key="2">
    <source>
        <dbReference type="SAM" id="SignalP"/>
    </source>
</evidence>
<evidence type="ECO:0000256" key="1">
    <source>
        <dbReference type="SAM" id="MobiDB-lite"/>
    </source>
</evidence>
<feature type="chain" id="PRO_5039447720" description="DUF2782 domain-containing protein" evidence="2">
    <location>
        <begin position="24"/>
        <end position="89"/>
    </location>
</feature>
<dbReference type="RefSeq" id="WP_261403195.1">
    <property type="nucleotide sequence ID" value="NZ_CP081869.1"/>
</dbReference>
<evidence type="ECO:0000313" key="4">
    <source>
        <dbReference type="Proteomes" id="UP000825701"/>
    </source>
</evidence>
<sequence length="89" mass="9100">MKTSILTLCATIAALALASAAQADEIVTRSTTSGVYSAPVAGATPQARDHPAPDTTMREVHKKTTVEHVPGETTVIRQGGSVDAEGAGR</sequence>
<name>A0A9E6UHS2_9HYPH</name>
<accession>A0A9E6UHS2</accession>
<organism evidence="3 4">
    <name type="scientific">Chenggangzhangella methanolivorans</name>
    <dbReference type="NCBI Taxonomy" id="1437009"/>
    <lineage>
        <taxon>Bacteria</taxon>
        <taxon>Pseudomonadati</taxon>
        <taxon>Pseudomonadota</taxon>
        <taxon>Alphaproteobacteria</taxon>
        <taxon>Hyphomicrobiales</taxon>
        <taxon>Methylopilaceae</taxon>
        <taxon>Chenggangzhangella</taxon>
    </lineage>
</organism>
<evidence type="ECO:0008006" key="5">
    <source>
        <dbReference type="Google" id="ProtNLM"/>
    </source>
</evidence>
<protein>
    <recommendedName>
        <fullName evidence="5">DUF2782 domain-containing protein</fullName>
    </recommendedName>
</protein>
<dbReference type="KEGG" id="cmet:K6K41_26335"/>
<keyword evidence="2" id="KW-0732">Signal</keyword>
<feature type="region of interest" description="Disordered" evidence="1">
    <location>
        <begin position="33"/>
        <end position="57"/>
    </location>
</feature>
<reference evidence="3" key="1">
    <citation type="submission" date="2021-08" db="EMBL/GenBank/DDBJ databases">
        <authorList>
            <person name="Zhang H."/>
            <person name="Xu M."/>
            <person name="Yu Z."/>
            <person name="Yang L."/>
            <person name="Cai Y."/>
        </authorList>
    </citation>
    <scope>NUCLEOTIDE SEQUENCE</scope>
    <source>
        <strain evidence="3">CHL1</strain>
    </source>
</reference>
<evidence type="ECO:0000313" key="3">
    <source>
        <dbReference type="EMBL" id="QZO00048.1"/>
    </source>
</evidence>
<dbReference type="AlphaFoldDB" id="A0A9E6UHS2"/>
<dbReference type="Proteomes" id="UP000825701">
    <property type="component" value="Chromosome"/>
</dbReference>
<feature type="compositionally biased region" description="Basic and acidic residues" evidence="1">
    <location>
        <begin position="47"/>
        <end position="57"/>
    </location>
</feature>
<keyword evidence="4" id="KW-1185">Reference proteome</keyword>
<feature type="signal peptide" evidence="2">
    <location>
        <begin position="1"/>
        <end position="23"/>
    </location>
</feature>